<dbReference type="EMBL" id="JABBJH010000026">
    <property type="protein sequence ID" value="NMK39942.1"/>
    <property type="molecule type" value="Genomic_DNA"/>
</dbReference>
<gene>
    <name evidence="2" type="ORF">HG933_11320</name>
</gene>
<accession>A0A848EVM2</accession>
<organism evidence="2 3">
    <name type="scientific">Megasphaera elsdenii</name>
    <dbReference type="NCBI Taxonomy" id="907"/>
    <lineage>
        <taxon>Bacteria</taxon>
        <taxon>Bacillati</taxon>
        <taxon>Bacillota</taxon>
        <taxon>Negativicutes</taxon>
        <taxon>Veillonellales</taxon>
        <taxon>Veillonellaceae</taxon>
        <taxon>Megasphaera</taxon>
    </lineage>
</organism>
<dbReference type="AlphaFoldDB" id="A0A848EVM2"/>
<feature type="coiled-coil region" evidence="1">
    <location>
        <begin position="18"/>
        <end position="98"/>
    </location>
</feature>
<evidence type="ECO:0000256" key="1">
    <source>
        <dbReference type="SAM" id="Coils"/>
    </source>
</evidence>
<name>A0A848EVM2_MEGEL</name>
<evidence type="ECO:0000313" key="3">
    <source>
        <dbReference type="Proteomes" id="UP000536773"/>
    </source>
</evidence>
<comment type="caution">
    <text evidence="2">The sequence shown here is derived from an EMBL/GenBank/DDBJ whole genome shotgun (WGS) entry which is preliminary data.</text>
</comment>
<dbReference type="RefSeq" id="WP_169014008.1">
    <property type="nucleotide sequence ID" value="NZ_JABBJH010000026.1"/>
</dbReference>
<evidence type="ECO:0000313" key="2">
    <source>
        <dbReference type="EMBL" id="NMK39942.1"/>
    </source>
</evidence>
<protein>
    <submittedName>
        <fullName evidence="2">Uncharacterized protein</fullName>
    </submittedName>
</protein>
<proteinExistence type="predicted"/>
<sequence>MLSYNDYERTVFGYLKNYTKFRTRLKNMQLEIADKQAEIDTFGGAKVAAYGLSAGGSWSELNETERNASKLLELKTELSDMETDRRRLETLLQCLDNALESLDGISEQVIRLKLIERRQWKDVIAILETETDIHYCERNFQKILSKAVKEITGIIFGGKAEQMKLNFVFLERGNTNGQIQS</sequence>
<reference evidence="2 3" key="1">
    <citation type="submission" date="2020-04" db="EMBL/GenBank/DDBJ databases">
        <authorList>
            <person name="Hitch T.C.A."/>
            <person name="Wylensek D."/>
            <person name="Clavel T."/>
        </authorList>
    </citation>
    <scope>NUCLEOTIDE SEQUENCE [LARGE SCALE GENOMIC DNA]</scope>
    <source>
        <strain evidence="2 3">WCA-386-APC-2A</strain>
    </source>
</reference>
<dbReference type="Proteomes" id="UP000536773">
    <property type="component" value="Unassembled WGS sequence"/>
</dbReference>
<keyword evidence="1" id="KW-0175">Coiled coil</keyword>